<name>A0AAN4YTT5_ASPOZ</name>
<proteinExistence type="predicted"/>
<dbReference type="InterPro" id="IPR003739">
    <property type="entry name" value="Lys_aminomutase/Glu_NH3_mut"/>
</dbReference>
<dbReference type="InterPro" id="IPR013785">
    <property type="entry name" value="Aldolase_TIM"/>
</dbReference>
<evidence type="ECO:0000313" key="2">
    <source>
        <dbReference type="EMBL" id="GMG37942.1"/>
    </source>
</evidence>
<evidence type="ECO:0000256" key="1">
    <source>
        <dbReference type="ARBA" id="ARBA00022485"/>
    </source>
</evidence>
<sequence>MKNSLQSPKALLNFLAAVLPSEIRSSSTQDYVTRAEFIADVATGMKKAPMAVRLTPHILSLINWKEAYSDPIRRQFIPIASSFKPDHPQLQLDSLYETHDSPVKGLVHRYPDKVLFLGNASIAFGIID</sequence>
<evidence type="ECO:0000313" key="3">
    <source>
        <dbReference type="Proteomes" id="UP001165205"/>
    </source>
</evidence>
<dbReference type="PANTHER" id="PTHR30538:SF0">
    <property type="entry name" value="L-LYSINE 2,3-AMINOMUTASE AQ_1632-RELATED"/>
    <property type="match status" value="1"/>
</dbReference>
<keyword evidence="1" id="KW-0411">Iron-sulfur</keyword>
<dbReference type="EMBL" id="BSYA01000268">
    <property type="protein sequence ID" value="GMG37942.1"/>
    <property type="molecule type" value="Genomic_DNA"/>
</dbReference>
<gene>
    <name evidence="2" type="ORF">Aory04_001271100</name>
</gene>
<dbReference type="Gene3D" id="3.20.20.70">
    <property type="entry name" value="Aldolase class I"/>
    <property type="match status" value="1"/>
</dbReference>
<keyword evidence="1" id="KW-0408">Iron</keyword>
<dbReference type="GO" id="GO:0051539">
    <property type="term" value="F:4 iron, 4 sulfur cluster binding"/>
    <property type="evidence" value="ECO:0007669"/>
    <property type="project" value="UniProtKB-KW"/>
</dbReference>
<accession>A0AAN4YTT5</accession>
<dbReference type="AlphaFoldDB" id="A0AAN4YTT5"/>
<organism evidence="2 3">
    <name type="scientific">Aspergillus oryzae</name>
    <name type="common">Yellow koji mold</name>
    <dbReference type="NCBI Taxonomy" id="5062"/>
    <lineage>
        <taxon>Eukaryota</taxon>
        <taxon>Fungi</taxon>
        <taxon>Dikarya</taxon>
        <taxon>Ascomycota</taxon>
        <taxon>Pezizomycotina</taxon>
        <taxon>Eurotiomycetes</taxon>
        <taxon>Eurotiomycetidae</taxon>
        <taxon>Eurotiales</taxon>
        <taxon>Aspergillaceae</taxon>
        <taxon>Aspergillus</taxon>
        <taxon>Aspergillus subgen. Circumdati</taxon>
    </lineage>
</organism>
<keyword evidence="1" id="KW-0004">4Fe-4S</keyword>
<dbReference type="Proteomes" id="UP001165205">
    <property type="component" value="Unassembled WGS sequence"/>
</dbReference>
<comment type="caution">
    <text evidence="2">The sequence shown here is derived from an EMBL/GenBank/DDBJ whole genome shotgun (WGS) entry which is preliminary data.</text>
</comment>
<protein>
    <submittedName>
        <fullName evidence="2">Unnamed protein product</fullName>
    </submittedName>
</protein>
<keyword evidence="1" id="KW-0479">Metal-binding</keyword>
<dbReference type="PANTHER" id="PTHR30538">
    <property type="entry name" value="LYSINE 2,3-AMINOMUTASE-RELATED"/>
    <property type="match status" value="1"/>
</dbReference>
<reference evidence="2" key="1">
    <citation type="submission" date="2023-04" db="EMBL/GenBank/DDBJ databases">
        <title>Aspergillus oryzae NBRC 4228.</title>
        <authorList>
            <person name="Ichikawa N."/>
            <person name="Sato H."/>
            <person name="Tonouchi N."/>
        </authorList>
    </citation>
    <scope>NUCLEOTIDE SEQUENCE</scope>
    <source>
        <strain evidence="2">NBRC 4228</strain>
    </source>
</reference>